<sequence length="279" mass="32859">MRRTRTICKRMLFLLRKTQNYHAECPQPAHSPLQIISAAINIIRLPSSITKCEYLRTVKQNPLTILPPLSFHHPIFTTSSNRLTNLRRRRHSPRPQLGTLLHGELLLRLRHTRLHRSLIRRRTFLINSHHLNIMHSNQPRLQRLLLRPPPLLRQLRPVLPRQVTRVTARRHIQRQSAAGLLRSVHGWRLRERLRLPPLRPLLPPLLLYVPPRQIELIHLDNHLAAGTRSLHGFSRRVTPPLCSETKPEIKLKHSGARTRVCTRRRSQSRQCSQRERRCD</sequence>
<accession>A0A8T0I7W6</accession>
<keyword evidence="2" id="KW-1185">Reference proteome</keyword>
<organism evidence="1 2">
    <name type="scientific">Ceratodon purpureus</name>
    <name type="common">Fire moss</name>
    <name type="synonym">Dicranum purpureum</name>
    <dbReference type="NCBI Taxonomy" id="3225"/>
    <lineage>
        <taxon>Eukaryota</taxon>
        <taxon>Viridiplantae</taxon>
        <taxon>Streptophyta</taxon>
        <taxon>Embryophyta</taxon>
        <taxon>Bryophyta</taxon>
        <taxon>Bryophytina</taxon>
        <taxon>Bryopsida</taxon>
        <taxon>Dicranidae</taxon>
        <taxon>Pseudoditrichales</taxon>
        <taxon>Ditrichaceae</taxon>
        <taxon>Ceratodon</taxon>
    </lineage>
</organism>
<dbReference type="AlphaFoldDB" id="A0A8T0I7W6"/>
<protein>
    <submittedName>
        <fullName evidence="1">Uncharacterized protein</fullName>
    </submittedName>
</protein>
<evidence type="ECO:0000313" key="1">
    <source>
        <dbReference type="EMBL" id="KAG0579136.1"/>
    </source>
</evidence>
<dbReference type="EMBL" id="CM026424">
    <property type="protein sequence ID" value="KAG0579136.1"/>
    <property type="molecule type" value="Genomic_DNA"/>
</dbReference>
<evidence type="ECO:0000313" key="2">
    <source>
        <dbReference type="Proteomes" id="UP000822688"/>
    </source>
</evidence>
<reference evidence="1" key="1">
    <citation type="submission" date="2020-06" db="EMBL/GenBank/DDBJ databases">
        <title>WGS assembly of Ceratodon purpureus strain R40.</title>
        <authorList>
            <person name="Carey S.B."/>
            <person name="Jenkins J."/>
            <person name="Shu S."/>
            <person name="Lovell J.T."/>
            <person name="Sreedasyam A."/>
            <person name="Maumus F."/>
            <person name="Tiley G.P."/>
            <person name="Fernandez-Pozo N."/>
            <person name="Barry K."/>
            <person name="Chen C."/>
            <person name="Wang M."/>
            <person name="Lipzen A."/>
            <person name="Daum C."/>
            <person name="Saski C.A."/>
            <person name="Payton A.C."/>
            <person name="Mcbreen J.C."/>
            <person name="Conrad R.E."/>
            <person name="Kollar L.M."/>
            <person name="Olsson S."/>
            <person name="Huttunen S."/>
            <person name="Landis J.B."/>
            <person name="Wickett N.J."/>
            <person name="Johnson M.G."/>
            <person name="Rensing S.A."/>
            <person name="Grimwood J."/>
            <person name="Schmutz J."/>
            <person name="Mcdaniel S.F."/>
        </authorList>
    </citation>
    <scope>NUCLEOTIDE SEQUENCE</scope>
    <source>
        <strain evidence="1">R40</strain>
    </source>
</reference>
<dbReference type="Proteomes" id="UP000822688">
    <property type="component" value="Chromosome 4"/>
</dbReference>
<gene>
    <name evidence="1" type="ORF">KC19_4G075400</name>
</gene>
<name>A0A8T0I7W6_CERPU</name>
<comment type="caution">
    <text evidence="1">The sequence shown here is derived from an EMBL/GenBank/DDBJ whole genome shotgun (WGS) entry which is preliminary data.</text>
</comment>
<proteinExistence type="predicted"/>